<proteinExistence type="predicted"/>
<dbReference type="GO" id="GO:0003723">
    <property type="term" value="F:RNA binding"/>
    <property type="evidence" value="ECO:0007669"/>
    <property type="project" value="UniProtKB-KW"/>
</dbReference>
<dbReference type="InterPro" id="IPR000061">
    <property type="entry name" value="Surp"/>
</dbReference>
<gene>
    <name evidence="4" type="ORF">K490DRAFT_74339</name>
</gene>
<organism evidence="4 5">
    <name type="scientific">Saccharata proteae CBS 121410</name>
    <dbReference type="NCBI Taxonomy" id="1314787"/>
    <lineage>
        <taxon>Eukaryota</taxon>
        <taxon>Fungi</taxon>
        <taxon>Dikarya</taxon>
        <taxon>Ascomycota</taxon>
        <taxon>Pezizomycotina</taxon>
        <taxon>Dothideomycetes</taxon>
        <taxon>Dothideomycetes incertae sedis</taxon>
        <taxon>Botryosphaeriales</taxon>
        <taxon>Saccharataceae</taxon>
        <taxon>Saccharata</taxon>
    </lineage>
</organism>
<keyword evidence="5" id="KW-1185">Reference proteome</keyword>
<feature type="region of interest" description="Disordered" evidence="2">
    <location>
        <begin position="690"/>
        <end position="751"/>
    </location>
</feature>
<keyword evidence="1" id="KW-0694">RNA-binding</keyword>
<dbReference type="PROSITE" id="PS51391">
    <property type="entry name" value="CID"/>
    <property type="match status" value="1"/>
</dbReference>
<evidence type="ECO:0000256" key="2">
    <source>
        <dbReference type="SAM" id="MobiDB-lite"/>
    </source>
</evidence>
<comment type="caution">
    <text evidence="4">The sequence shown here is derived from an EMBL/GenBank/DDBJ whole genome shotgun (WGS) entry which is preliminary data.</text>
</comment>
<dbReference type="Gene3D" id="1.25.40.90">
    <property type="match status" value="1"/>
</dbReference>
<sequence>MSKESDIKEFPDISNKLSAPAKKSAFERQKAEAEAKRLKEERENKAALSDFIKSLEGDDGESQGQDSAGRSDGNGPLPATRALGGAPKRHFASSSLNRSSGPGTLGPGQPPSRKRAFDGSFPQQGSREEGLYSYDNSTTKNVDPTVAFQESDDEDASSTAKAAESAIPKPTLQLSSLPQNTTPAAVKSLMPKYLNVDKVQIITPASPERASLSAVVTVAANTPASELDKAVNELQGRYLGFGLHLSLSRHLTSAAVWTGNPGASLVPGSSSLPFGAKPIAKEQGSAHPLNRAPPPDSLRFNAPYHSNFGAVPGNPSVQVPVTPPSDIRELRLIHKTVEALLENGPEFEALLMSRPEVQYEEKWAWIWDSRSVGGVWYRWRIWEILSGMENDRRDRNQPVVPVQVFDGGVPWAPPEENLKFEFTTNFDELPSDPDYTTDEDEDSGIEGKRRRHNASGAPPEASFGVEKTEKGYLNPLQKAELTYLLARLPTSKGMLQRKDIGRVTSFAISRAGQGVNEVVDMIVTNIEKPFCWTSAKPPVDEDYEDDYEYSKEQKEEREDPSSPKLIGLYLVSDILSASITSGQKSWRYRQAFETALKERKIFEGLGRLDRDLGWGRMKSEKWKRSVHNVLSLWDGWDSFTREAQKHFIDVFNNPPLTDEEKEAQKKVEEEAKKAARTAKWKAVDATKVNRTPIGGLDGADDGDGGAEPMEDIRSESKGAEMGGGGEPRAQGEAATARRRRPKAADMFADSD</sequence>
<feature type="compositionally biased region" description="Acidic residues" evidence="2">
    <location>
        <begin position="429"/>
        <end position="444"/>
    </location>
</feature>
<dbReference type="Gene3D" id="1.10.10.790">
    <property type="entry name" value="Surp module"/>
    <property type="match status" value="1"/>
</dbReference>
<dbReference type="Pfam" id="PF01805">
    <property type="entry name" value="Surp"/>
    <property type="match status" value="1"/>
</dbReference>
<dbReference type="InterPro" id="IPR008942">
    <property type="entry name" value="ENTH_VHS"/>
</dbReference>
<evidence type="ECO:0000313" key="4">
    <source>
        <dbReference type="EMBL" id="KAF2086755.1"/>
    </source>
</evidence>
<evidence type="ECO:0000313" key="5">
    <source>
        <dbReference type="Proteomes" id="UP000799776"/>
    </source>
</evidence>
<feature type="compositionally biased region" description="Basic and acidic residues" evidence="2">
    <location>
        <begin position="1"/>
        <end position="11"/>
    </location>
</feature>
<dbReference type="SUPFAM" id="SSF109905">
    <property type="entry name" value="Surp module (SWAP domain)"/>
    <property type="match status" value="1"/>
</dbReference>
<evidence type="ECO:0000259" key="3">
    <source>
        <dbReference type="PROSITE" id="PS51391"/>
    </source>
</evidence>
<dbReference type="GO" id="GO:0005634">
    <property type="term" value="C:nucleus"/>
    <property type="evidence" value="ECO:0007669"/>
    <property type="project" value="TreeGrafter"/>
</dbReference>
<evidence type="ECO:0000256" key="1">
    <source>
        <dbReference type="ARBA" id="ARBA00022884"/>
    </source>
</evidence>
<dbReference type="OrthoDB" id="377209at2759"/>
<reference evidence="4" key="1">
    <citation type="journal article" date="2020" name="Stud. Mycol.">
        <title>101 Dothideomycetes genomes: a test case for predicting lifestyles and emergence of pathogens.</title>
        <authorList>
            <person name="Haridas S."/>
            <person name="Albert R."/>
            <person name="Binder M."/>
            <person name="Bloem J."/>
            <person name="Labutti K."/>
            <person name="Salamov A."/>
            <person name="Andreopoulos B."/>
            <person name="Baker S."/>
            <person name="Barry K."/>
            <person name="Bills G."/>
            <person name="Bluhm B."/>
            <person name="Cannon C."/>
            <person name="Castanera R."/>
            <person name="Culley D."/>
            <person name="Daum C."/>
            <person name="Ezra D."/>
            <person name="Gonzalez J."/>
            <person name="Henrissat B."/>
            <person name="Kuo A."/>
            <person name="Liang C."/>
            <person name="Lipzen A."/>
            <person name="Lutzoni F."/>
            <person name="Magnuson J."/>
            <person name="Mondo S."/>
            <person name="Nolan M."/>
            <person name="Ohm R."/>
            <person name="Pangilinan J."/>
            <person name="Park H.-J."/>
            <person name="Ramirez L."/>
            <person name="Alfaro M."/>
            <person name="Sun H."/>
            <person name="Tritt A."/>
            <person name="Yoshinaga Y."/>
            <person name="Zwiers L.-H."/>
            <person name="Turgeon B."/>
            <person name="Goodwin S."/>
            <person name="Spatafora J."/>
            <person name="Crous P."/>
            <person name="Grigoriev I."/>
        </authorList>
    </citation>
    <scope>NUCLEOTIDE SEQUENCE</scope>
    <source>
        <strain evidence="4">CBS 121410</strain>
    </source>
</reference>
<name>A0A9P4HRQ9_9PEZI</name>
<dbReference type="EMBL" id="ML978723">
    <property type="protein sequence ID" value="KAF2086755.1"/>
    <property type="molecule type" value="Genomic_DNA"/>
</dbReference>
<feature type="compositionally biased region" description="Polar residues" evidence="2">
    <location>
        <begin position="92"/>
        <end position="102"/>
    </location>
</feature>
<feature type="region of interest" description="Disordered" evidence="2">
    <location>
        <begin position="1"/>
        <end position="179"/>
    </location>
</feature>
<dbReference type="AlphaFoldDB" id="A0A9P4HRQ9"/>
<dbReference type="GO" id="GO:0006396">
    <property type="term" value="P:RNA processing"/>
    <property type="evidence" value="ECO:0007669"/>
    <property type="project" value="InterPro"/>
</dbReference>
<feature type="compositionally biased region" description="Basic and acidic residues" evidence="2">
    <location>
        <begin position="24"/>
        <end position="45"/>
    </location>
</feature>
<dbReference type="InterPro" id="IPR051485">
    <property type="entry name" value="SR-CTD_assoc_factor"/>
</dbReference>
<dbReference type="InterPro" id="IPR006569">
    <property type="entry name" value="CID_dom"/>
</dbReference>
<dbReference type="Proteomes" id="UP000799776">
    <property type="component" value="Unassembled WGS sequence"/>
</dbReference>
<dbReference type="InterPro" id="IPR035967">
    <property type="entry name" value="SWAP/Surp_sf"/>
</dbReference>
<dbReference type="PANTHER" id="PTHR23140:SF0">
    <property type="entry name" value="U2 SNRNP-ASSOCIATED SURP MOTIF-CONTAINING PROTEIN"/>
    <property type="match status" value="1"/>
</dbReference>
<feature type="domain" description="CID" evidence="3">
    <location>
        <begin position="473"/>
        <end position="655"/>
    </location>
</feature>
<accession>A0A9P4HRQ9</accession>
<protein>
    <recommendedName>
        <fullName evidence="3">CID domain-containing protein</fullName>
    </recommendedName>
</protein>
<feature type="region of interest" description="Disordered" evidence="2">
    <location>
        <begin position="427"/>
        <end position="463"/>
    </location>
</feature>
<dbReference type="PANTHER" id="PTHR23140">
    <property type="entry name" value="RNA PROCESSING PROTEIN LD23810P"/>
    <property type="match status" value="1"/>
</dbReference>